<keyword evidence="3" id="KW-1185">Reference proteome</keyword>
<accession>A0A5B1CJM8</accession>
<dbReference type="RefSeq" id="WP_160148103.1">
    <property type="nucleotide sequence ID" value="NZ_LWSK01000041.1"/>
</dbReference>
<dbReference type="GO" id="GO:0016787">
    <property type="term" value="F:hydrolase activity"/>
    <property type="evidence" value="ECO:0007669"/>
    <property type="project" value="UniProtKB-KW"/>
</dbReference>
<dbReference type="Proteomes" id="UP000322699">
    <property type="component" value="Unassembled WGS sequence"/>
</dbReference>
<proteinExistence type="predicted"/>
<dbReference type="InterPro" id="IPR029058">
    <property type="entry name" value="AB_hydrolase_fold"/>
</dbReference>
<dbReference type="InterPro" id="IPR022742">
    <property type="entry name" value="Hydrolase_4"/>
</dbReference>
<dbReference type="Gene3D" id="3.40.50.1820">
    <property type="entry name" value="alpha/beta hydrolase"/>
    <property type="match status" value="1"/>
</dbReference>
<evidence type="ECO:0000313" key="3">
    <source>
        <dbReference type="Proteomes" id="UP000322699"/>
    </source>
</evidence>
<dbReference type="PRINTS" id="PR00111">
    <property type="entry name" value="ABHYDROLASE"/>
</dbReference>
<dbReference type="EMBL" id="VRLW01000001">
    <property type="protein sequence ID" value="KAA1259514.1"/>
    <property type="molecule type" value="Genomic_DNA"/>
</dbReference>
<protein>
    <submittedName>
        <fullName evidence="2">Phospholipase YtpA</fullName>
        <ecNumber evidence="2">3.1.1.-</ecNumber>
    </submittedName>
</protein>
<dbReference type="SUPFAM" id="SSF53474">
    <property type="entry name" value="alpha/beta-Hydrolases"/>
    <property type="match status" value="1"/>
</dbReference>
<dbReference type="Pfam" id="PF12146">
    <property type="entry name" value="Hydrolase_4"/>
    <property type="match status" value="1"/>
</dbReference>
<sequence length="283" mass="31337">MDYETLSTGRESRLHGQLWVNTDAPKGVLILVHGLGDHADRFAGVAEAIYDHWAVFAFDLPGHGRSPGKPGQVSGFTNLLGDIAAASQTMADRFADLPQVFLGHSMGGNLAANYVLRRQELAPNTVSPQGLILCAPMLLPPRPMPRPIIFAAWLTGYLFPFFRFGHPVDPEELTSDPDEVQAIKNDTMMHSKISMHLATQLVAQGRWAIDQARHVQIPTLIQLGEDDSMIDQAACNHFAIRIGDSTTLQTFPQTKHALFHDKSRADVIDQLKQWLRHVVEPNL</sequence>
<evidence type="ECO:0000313" key="2">
    <source>
        <dbReference type="EMBL" id="KAA1259514.1"/>
    </source>
</evidence>
<dbReference type="InterPro" id="IPR000073">
    <property type="entry name" value="AB_hydrolase_1"/>
</dbReference>
<comment type="caution">
    <text evidence="2">The sequence shown here is derived from an EMBL/GenBank/DDBJ whole genome shotgun (WGS) entry which is preliminary data.</text>
</comment>
<gene>
    <name evidence="2" type="primary">ytpA_1</name>
    <name evidence="2" type="ORF">LF1_20480</name>
</gene>
<feature type="domain" description="Serine aminopeptidase S33" evidence="1">
    <location>
        <begin position="24"/>
        <end position="262"/>
    </location>
</feature>
<organism evidence="2 3">
    <name type="scientific">Rubripirellula obstinata</name>
    <dbReference type="NCBI Taxonomy" id="406547"/>
    <lineage>
        <taxon>Bacteria</taxon>
        <taxon>Pseudomonadati</taxon>
        <taxon>Planctomycetota</taxon>
        <taxon>Planctomycetia</taxon>
        <taxon>Pirellulales</taxon>
        <taxon>Pirellulaceae</taxon>
        <taxon>Rubripirellula</taxon>
    </lineage>
</organism>
<name>A0A5B1CJM8_9BACT</name>
<dbReference type="PANTHER" id="PTHR11614">
    <property type="entry name" value="PHOSPHOLIPASE-RELATED"/>
    <property type="match status" value="1"/>
</dbReference>
<evidence type="ECO:0000259" key="1">
    <source>
        <dbReference type="Pfam" id="PF12146"/>
    </source>
</evidence>
<keyword evidence="2" id="KW-0378">Hydrolase</keyword>
<reference evidence="2 3" key="1">
    <citation type="submission" date="2019-08" db="EMBL/GenBank/DDBJ databases">
        <title>Deep-cultivation of Planctomycetes and their phenomic and genomic characterization uncovers novel biology.</title>
        <authorList>
            <person name="Wiegand S."/>
            <person name="Jogler M."/>
            <person name="Boedeker C."/>
            <person name="Pinto D."/>
            <person name="Vollmers J."/>
            <person name="Rivas-Marin E."/>
            <person name="Kohn T."/>
            <person name="Peeters S.H."/>
            <person name="Heuer A."/>
            <person name="Rast P."/>
            <person name="Oberbeckmann S."/>
            <person name="Bunk B."/>
            <person name="Jeske O."/>
            <person name="Meyerdierks A."/>
            <person name="Storesund J.E."/>
            <person name="Kallscheuer N."/>
            <person name="Luecker S."/>
            <person name="Lage O.M."/>
            <person name="Pohl T."/>
            <person name="Merkel B.J."/>
            <person name="Hornburger P."/>
            <person name="Mueller R.-W."/>
            <person name="Bruemmer F."/>
            <person name="Labrenz M."/>
            <person name="Spormann A.M."/>
            <person name="Op Den Camp H."/>
            <person name="Overmann J."/>
            <person name="Amann R."/>
            <person name="Jetten M.S.M."/>
            <person name="Mascher T."/>
            <person name="Medema M.H."/>
            <person name="Devos D.P."/>
            <person name="Kaster A.-K."/>
            <person name="Ovreas L."/>
            <person name="Rohde M."/>
            <person name="Galperin M.Y."/>
            <person name="Jogler C."/>
        </authorList>
    </citation>
    <scope>NUCLEOTIDE SEQUENCE [LARGE SCALE GENOMIC DNA]</scope>
    <source>
        <strain evidence="2 3">LF1</strain>
    </source>
</reference>
<dbReference type="InterPro" id="IPR051044">
    <property type="entry name" value="MAG_DAG_Lipase"/>
</dbReference>
<dbReference type="AlphaFoldDB" id="A0A5B1CJM8"/>
<dbReference type="EC" id="3.1.1.-" evidence="2"/>